<dbReference type="EMBL" id="BPQP01000027">
    <property type="protein sequence ID" value="GJD94676.1"/>
    <property type="molecule type" value="Genomic_DNA"/>
</dbReference>
<accession>A0ABQ4RVQ6</accession>
<comment type="caution">
    <text evidence="2">The sequence shown here is derived from an EMBL/GenBank/DDBJ whole genome shotgun (WGS) entry which is preliminary data.</text>
</comment>
<evidence type="ECO:0000313" key="2">
    <source>
        <dbReference type="EMBL" id="GJD94676.1"/>
    </source>
</evidence>
<feature type="chain" id="PRO_5046652839" evidence="1">
    <location>
        <begin position="22"/>
        <end position="107"/>
    </location>
</feature>
<dbReference type="RefSeq" id="WP_238243841.1">
    <property type="nucleotide sequence ID" value="NZ_BPQP01000027.1"/>
</dbReference>
<gene>
    <name evidence="2" type="ORF">OCOJLMKI_1879</name>
</gene>
<protein>
    <submittedName>
        <fullName evidence="2">Uncharacterized protein</fullName>
    </submittedName>
</protein>
<feature type="signal peptide" evidence="1">
    <location>
        <begin position="1"/>
        <end position="21"/>
    </location>
</feature>
<dbReference type="Proteomes" id="UP001055125">
    <property type="component" value="Unassembled WGS sequence"/>
</dbReference>
<reference evidence="2" key="2">
    <citation type="submission" date="2021-08" db="EMBL/GenBank/DDBJ databases">
        <authorList>
            <person name="Tani A."/>
            <person name="Ola A."/>
            <person name="Ogura Y."/>
            <person name="Katsura K."/>
            <person name="Hayashi T."/>
        </authorList>
    </citation>
    <scope>NUCLEOTIDE SEQUENCE</scope>
    <source>
        <strain evidence="2">DSM 19015</strain>
    </source>
</reference>
<evidence type="ECO:0000313" key="3">
    <source>
        <dbReference type="Proteomes" id="UP001055125"/>
    </source>
</evidence>
<sequence>MKSCFAAAIAGLVALSGPALAETPEETAFGFGQFTGAATFCKIPREKVNQVASALLESAGIDASGPSPAMKRFTEGVADGVPTMSGPEASSCADVTTAFNEAYDKIQ</sequence>
<keyword evidence="1" id="KW-0732">Signal</keyword>
<evidence type="ECO:0000256" key="1">
    <source>
        <dbReference type="SAM" id="SignalP"/>
    </source>
</evidence>
<keyword evidence="3" id="KW-1185">Reference proteome</keyword>
<proteinExistence type="predicted"/>
<reference evidence="2" key="1">
    <citation type="journal article" date="2021" name="Front. Microbiol.">
        <title>Comprehensive Comparative Genomics and Phenotyping of Methylobacterium Species.</title>
        <authorList>
            <person name="Alessa O."/>
            <person name="Ogura Y."/>
            <person name="Fujitani Y."/>
            <person name="Takami H."/>
            <person name="Hayashi T."/>
            <person name="Sahin N."/>
            <person name="Tani A."/>
        </authorList>
    </citation>
    <scope>NUCLEOTIDE SEQUENCE</scope>
    <source>
        <strain evidence="2">DSM 19015</strain>
    </source>
</reference>
<organism evidence="2 3">
    <name type="scientific">Methylobacterium iners</name>
    <dbReference type="NCBI Taxonomy" id="418707"/>
    <lineage>
        <taxon>Bacteria</taxon>
        <taxon>Pseudomonadati</taxon>
        <taxon>Pseudomonadota</taxon>
        <taxon>Alphaproteobacteria</taxon>
        <taxon>Hyphomicrobiales</taxon>
        <taxon>Methylobacteriaceae</taxon>
        <taxon>Methylobacterium</taxon>
    </lineage>
</organism>
<name>A0ABQ4RVQ6_9HYPH</name>